<keyword evidence="3 6" id="KW-0812">Transmembrane</keyword>
<feature type="transmembrane region" description="Helical" evidence="6">
    <location>
        <begin position="174"/>
        <end position="194"/>
    </location>
</feature>
<comment type="subcellular location">
    <subcellularLocation>
        <location evidence="1">Membrane</location>
        <topology evidence="1">Multi-pass membrane protein</topology>
    </subcellularLocation>
</comment>
<protein>
    <recommendedName>
        <fullName evidence="9">Transmembrane protein 45B</fullName>
    </recommendedName>
</protein>
<evidence type="ECO:0000256" key="5">
    <source>
        <dbReference type="ARBA" id="ARBA00023136"/>
    </source>
</evidence>
<dbReference type="OrthoDB" id="551896at2759"/>
<dbReference type="AlphaFoldDB" id="A0A8J2KAA8"/>
<dbReference type="InterPro" id="IPR042127">
    <property type="entry name" value="TMEM45"/>
</dbReference>
<proteinExistence type="inferred from homology"/>
<accession>A0A8J2KAA8</accession>
<keyword evidence="5 6" id="KW-0472">Membrane</keyword>
<keyword evidence="8" id="KW-1185">Reference proteome</keyword>
<feature type="transmembrane region" description="Helical" evidence="6">
    <location>
        <begin position="83"/>
        <end position="102"/>
    </location>
</feature>
<evidence type="ECO:0000256" key="6">
    <source>
        <dbReference type="SAM" id="Phobius"/>
    </source>
</evidence>
<organism evidence="7 8">
    <name type="scientific">Allacma fusca</name>
    <dbReference type="NCBI Taxonomy" id="39272"/>
    <lineage>
        <taxon>Eukaryota</taxon>
        <taxon>Metazoa</taxon>
        <taxon>Ecdysozoa</taxon>
        <taxon>Arthropoda</taxon>
        <taxon>Hexapoda</taxon>
        <taxon>Collembola</taxon>
        <taxon>Symphypleona</taxon>
        <taxon>Sminthuridae</taxon>
        <taxon>Allacma</taxon>
    </lineage>
</organism>
<feature type="transmembrane region" description="Helical" evidence="6">
    <location>
        <begin position="214"/>
        <end position="233"/>
    </location>
</feature>
<evidence type="ECO:0008006" key="9">
    <source>
        <dbReference type="Google" id="ProtNLM"/>
    </source>
</evidence>
<feature type="transmembrane region" description="Helical" evidence="6">
    <location>
        <begin position="12"/>
        <end position="30"/>
    </location>
</feature>
<feature type="transmembrane region" description="Helical" evidence="6">
    <location>
        <begin position="114"/>
        <end position="134"/>
    </location>
</feature>
<evidence type="ECO:0000256" key="2">
    <source>
        <dbReference type="ARBA" id="ARBA00006948"/>
    </source>
</evidence>
<comment type="similarity">
    <text evidence="2">Belongs to the TMEM45 family.</text>
</comment>
<evidence type="ECO:0000256" key="4">
    <source>
        <dbReference type="ARBA" id="ARBA00022989"/>
    </source>
</evidence>
<dbReference type="PANTHER" id="PTHR16007">
    <property type="entry name" value="EPIDIDYMAL MEMBRANE PROTEIN E9-RELATED"/>
    <property type="match status" value="1"/>
</dbReference>
<dbReference type="GO" id="GO:0016020">
    <property type="term" value="C:membrane"/>
    <property type="evidence" value="ECO:0007669"/>
    <property type="project" value="UniProtKB-SubCell"/>
</dbReference>
<dbReference type="InterPro" id="IPR006904">
    <property type="entry name" value="DUF716"/>
</dbReference>
<name>A0A8J2KAA8_9HEXA</name>
<feature type="transmembrane region" description="Helical" evidence="6">
    <location>
        <begin position="140"/>
        <end position="162"/>
    </location>
</feature>
<feature type="transmembrane region" description="Helical" evidence="6">
    <location>
        <begin position="51"/>
        <end position="71"/>
    </location>
</feature>
<reference evidence="7" key="1">
    <citation type="submission" date="2021-06" db="EMBL/GenBank/DDBJ databases">
        <authorList>
            <person name="Hodson N. C."/>
            <person name="Mongue J. A."/>
            <person name="Jaron S. K."/>
        </authorList>
    </citation>
    <scope>NUCLEOTIDE SEQUENCE</scope>
</reference>
<keyword evidence="4 6" id="KW-1133">Transmembrane helix</keyword>
<comment type="caution">
    <text evidence="7">The sequence shown here is derived from an EMBL/GenBank/DDBJ whole genome shotgun (WGS) entry which is preliminary data.</text>
</comment>
<dbReference type="Proteomes" id="UP000708208">
    <property type="component" value="Unassembled WGS sequence"/>
</dbReference>
<evidence type="ECO:0000256" key="3">
    <source>
        <dbReference type="ARBA" id="ARBA00022692"/>
    </source>
</evidence>
<gene>
    <name evidence="7" type="ORF">AFUS01_LOCUS24645</name>
</gene>
<dbReference type="Pfam" id="PF04819">
    <property type="entry name" value="DUF716"/>
    <property type="match status" value="1"/>
</dbReference>
<dbReference type="PANTHER" id="PTHR16007:SF15">
    <property type="entry name" value="TRANSMEMBRANE PROTEIN 45B"/>
    <property type="match status" value="1"/>
</dbReference>
<dbReference type="EMBL" id="CAJVCH010309967">
    <property type="protein sequence ID" value="CAG7786061.1"/>
    <property type="molecule type" value="Genomic_DNA"/>
</dbReference>
<evidence type="ECO:0000313" key="7">
    <source>
        <dbReference type="EMBL" id="CAG7786061.1"/>
    </source>
</evidence>
<evidence type="ECO:0000313" key="8">
    <source>
        <dbReference type="Proteomes" id="UP000708208"/>
    </source>
</evidence>
<evidence type="ECO:0000256" key="1">
    <source>
        <dbReference type="ARBA" id="ARBA00004141"/>
    </source>
</evidence>
<sequence length="265" mass="30520">MGSLLGHSIPGAFIVTIGIWWTCHVFLRYYKALLRRPDSYTNTFSFVGEKWIPFDMYFICFAGIIGITVDLLANMPHIQMQNIYHITMYVLFEFSAIARILQLRKWKLPKKLEYALFALAFGIQGMLFYCHTHGRSQLDVTLHLFLCYSDVLIVASTLLEMAQPQSILPALSKCLFIIVNGLWYFQLGLTLYPLSGEPFDGDNPTEIMMVPVYFAWNIIFTILGMTLIGIWQYNKVMDFQHVRAVELQLLPSYSDAKEISVIVEE</sequence>